<sequence length="234" mass="26680">MDLEEEEVVPFSNEVKLINELEAEEEDDEDPGILDLSGHDLEKLSRAHKECALTTTTLLLDNNALQRLDNIHTYQCLEKLSVQNNRLARIFQVGKLCHLKILNLANNSIVAMEGFKELKLLSCLKAEWMYSQSKGRHFAVGQHKELCKYLLSICPLHPDENWEEDKKLNLILSKVQEHQESLRKDPAESLNLVIKTNILPGTTIITLYLQSSPQPKKLKGLPTNYSEFSETLST</sequence>
<dbReference type="PROSITE" id="PS51450">
    <property type="entry name" value="LRR"/>
    <property type="match status" value="1"/>
</dbReference>
<organism evidence="1 2">
    <name type="scientific">Lepeophtheirus salmonis</name>
    <name type="common">Salmon louse</name>
    <name type="synonym">Caligus salmonis</name>
    <dbReference type="NCBI Taxonomy" id="72036"/>
    <lineage>
        <taxon>Eukaryota</taxon>
        <taxon>Metazoa</taxon>
        <taxon>Ecdysozoa</taxon>
        <taxon>Arthropoda</taxon>
        <taxon>Crustacea</taxon>
        <taxon>Multicrustacea</taxon>
        <taxon>Hexanauplia</taxon>
        <taxon>Copepoda</taxon>
        <taxon>Siphonostomatoida</taxon>
        <taxon>Caligidae</taxon>
        <taxon>Lepeophtheirus</taxon>
    </lineage>
</organism>
<reference evidence="1" key="1">
    <citation type="submission" date="2021-02" db="EMBL/GenBank/DDBJ databases">
        <authorList>
            <person name="Bekaert M."/>
        </authorList>
    </citation>
    <scope>NUCLEOTIDE SEQUENCE</scope>
    <source>
        <strain evidence="1">IoA-00</strain>
    </source>
</reference>
<dbReference type="InterPro" id="IPR001611">
    <property type="entry name" value="Leu-rich_rpt"/>
</dbReference>
<dbReference type="EMBL" id="HG994586">
    <property type="protein sequence ID" value="CAF2997150.1"/>
    <property type="molecule type" value="Genomic_DNA"/>
</dbReference>
<evidence type="ECO:0000313" key="2">
    <source>
        <dbReference type="Proteomes" id="UP000675881"/>
    </source>
</evidence>
<dbReference type="Proteomes" id="UP000675881">
    <property type="component" value="Chromosome 7"/>
</dbReference>
<protein>
    <submittedName>
        <fullName evidence="1">CEP97</fullName>
    </submittedName>
</protein>
<name>A0A7R8D1M3_LEPSM</name>
<proteinExistence type="predicted"/>
<gene>
    <name evidence="1" type="ORF">LSAA_13359</name>
</gene>
<keyword evidence="2" id="KW-1185">Reference proteome</keyword>
<evidence type="ECO:0000313" key="1">
    <source>
        <dbReference type="EMBL" id="CAF2997150.1"/>
    </source>
</evidence>
<dbReference type="AlphaFoldDB" id="A0A7R8D1M3"/>
<dbReference type="SUPFAM" id="SSF52058">
    <property type="entry name" value="L domain-like"/>
    <property type="match status" value="1"/>
</dbReference>
<dbReference type="OrthoDB" id="5954088at2759"/>
<dbReference type="Gene3D" id="3.80.10.10">
    <property type="entry name" value="Ribonuclease Inhibitor"/>
    <property type="match status" value="1"/>
</dbReference>
<dbReference type="InterPro" id="IPR032675">
    <property type="entry name" value="LRR_dom_sf"/>
</dbReference>
<accession>A0A7R8D1M3</accession>